<proteinExistence type="predicted"/>
<keyword evidence="3" id="KW-1133">Transmembrane helix</keyword>
<dbReference type="EMBL" id="JAVRFE010000026">
    <property type="protein sequence ID" value="MDT0458040.1"/>
    <property type="molecule type" value="Genomic_DNA"/>
</dbReference>
<keyword evidence="3" id="KW-0812">Transmembrane</keyword>
<feature type="compositionally biased region" description="Low complexity" evidence="2">
    <location>
        <begin position="367"/>
        <end position="387"/>
    </location>
</feature>
<sequence>MNLRRTLATAAVAAVTAPAVLLSASTAFAGTKAPAQTQQKPTYAELKKAADDAKKAYEDAVAAEKAGREKIKTTMEALDQDSHPLKAAYLAADKAAKAAAADKTAADKAVTDARAALDEATDEDGKAKAQEALSAAEAQARAAADAKANADAKRKVAGDAWSDAQVAAFREWNKVLTASAEARKTKDAADRALAAAADCVRVPGLTVLANRLPAKVVAGTTVDFSFTVANATDRTLDVDPLVFFQLKAKVQEQHFMKVQWADGSGWRELDLVEGPSHIASVKSMKPGARTEVKMRMTLEKGAPAIGAFALLAGDASDAYNPCVLGPMNRYEFKVLPAGSKPGTVGEAKPGKVQDKDRPKSTPKSKPAAQTGSPASAGSTASAQPASAVTGGSLASTGASPAVPQLALVGGGAVLLGTGAVFAVRRHRGARGTN</sequence>
<evidence type="ECO:0000256" key="1">
    <source>
        <dbReference type="SAM" id="Coils"/>
    </source>
</evidence>
<evidence type="ECO:0000256" key="2">
    <source>
        <dbReference type="SAM" id="MobiDB-lite"/>
    </source>
</evidence>
<reference evidence="5" key="1">
    <citation type="submission" date="2024-05" db="EMBL/GenBank/DDBJ databases">
        <title>30 novel species of actinomycetes from the DSMZ collection.</title>
        <authorList>
            <person name="Nouioui I."/>
        </authorList>
    </citation>
    <scope>NUCLEOTIDE SEQUENCE</scope>
    <source>
        <strain evidence="5">DSM 41527</strain>
    </source>
</reference>
<feature type="signal peptide" evidence="4">
    <location>
        <begin position="1"/>
        <end position="29"/>
    </location>
</feature>
<dbReference type="RefSeq" id="WP_311625140.1">
    <property type="nucleotide sequence ID" value="NZ_JAVRFE010000026.1"/>
</dbReference>
<gene>
    <name evidence="5" type="ORF">RM550_20230</name>
</gene>
<accession>A0ABU2TAT0</accession>
<keyword evidence="6" id="KW-1185">Reference proteome</keyword>
<feature type="coiled-coil region" evidence="1">
    <location>
        <begin position="126"/>
        <end position="153"/>
    </location>
</feature>
<keyword evidence="4" id="KW-0732">Signal</keyword>
<evidence type="ECO:0000313" key="6">
    <source>
        <dbReference type="Proteomes" id="UP001180551"/>
    </source>
</evidence>
<evidence type="ECO:0000256" key="3">
    <source>
        <dbReference type="SAM" id="Phobius"/>
    </source>
</evidence>
<organism evidence="5 6">
    <name type="scientific">Streptomyces mooreae</name>
    <dbReference type="NCBI Taxonomy" id="3075523"/>
    <lineage>
        <taxon>Bacteria</taxon>
        <taxon>Bacillati</taxon>
        <taxon>Actinomycetota</taxon>
        <taxon>Actinomycetes</taxon>
        <taxon>Kitasatosporales</taxon>
        <taxon>Streptomycetaceae</taxon>
        <taxon>Streptomyces</taxon>
    </lineage>
</organism>
<protein>
    <recommendedName>
        <fullName evidence="7">LPXTG cell wall anchor domain-containing protein</fullName>
    </recommendedName>
</protein>
<keyword evidence="3" id="KW-0472">Membrane</keyword>
<feature type="compositionally biased region" description="Basic and acidic residues" evidence="2">
    <location>
        <begin position="348"/>
        <end position="359"/>
    </location>
</feature>
<keyword evidence="1" id="KW-0175">Coiled coil</keyword>
<name>A0ABU2TAT0_9ACTN</name>
<evidence type="ECO:0008006" key="7">
    <source>
        <dbReference type="Google" id="ProtNLM"/>
    </source>
</evidence>
<comment type="caution">
    <text evidence="5">The sequence shown here is derived from an EMBL/GenBank/DDBJ whole genome shotgun (WGS) entry which is preliminary data.</text>
</comment>
<evidence type="ECO:0000313" key="5">
    <source>
        <dbReference type="EMBL" id="MDT0458040.1"/>
    </source>
</evidence>
<dbReference type="Proteomes" id="UP001180551">
    <property type="component" value="Unassembled WGS sequence"/>
</dbReference>
<feature type="region of interest" description="Disordered" evidence="2">
    <location>
        <begin position="339"/>
        <end position="395"/>
    </location>
</feature>
<evidence type="ECO:0000256" key="4">
    <source>
        <dbReference type="SAM" id="SignalP"/>
    </source>
</evidence>
<feature type="chain" id="PRO_5046471570" description="LPXTG cell wall anchor domain-containing protein" evidence="4">
    <location>
        <begin position="30"/>
        <end position="433"/>
    </location>
</feature>
<feature type="transmembrane region" description="Helical" evidence="3">
    <location>
        <begin position="405"/>
        <end position="423"/>
    </location>
</feature>